<dbReference type="Pfam" id="PF01476">
    <property type="entry name" value="LysM"/>
    <property type="match status" value="2"/>
</dbReference>
<dbReference type="InterPro" id="IPR036779">
    <property type="entry name" value="LysM_dom_sf"/>
</dbReference>
<gene>
    <name evidence="3" type="ORF">MNBD_GAMMA08-883</name>
</gene>
<dbReference type="CDD" id="cd12797">
    <property type="entry name" value="M23_peptidase"/>
    <property type="match status" value="1"/>
</dbReference>
<organism evidence="3">
    <name type="scientific">hydrothermal vent metagenome</name>
    <dbReference type="NCBI Taxonomy" id="652676"/>
    <lineage>
        <taxon>unclassified sequences</taxon>
        <taxon>metagenomes</taxon>
        <taxon>ecological metagenomes</taxon>
    </lineage>
</organism>
<proteinExistence type="inferred from homology"/>
<comment type="similarity">
    <text evidence="1">Belongs to the E.coli NlpD/Haemophilus LppB family.</text>
</comment>
<name>A0A3B0Y922_9ZZZZ</name>
<dbReference type="InterPro" id="IPR050570">
    <property type="entry name" value="Cell_wall_metabolism_enzyme"/>
</dbReference>
<dbReference type="Gene3D" id="2.70.70.10">
    <property type="entry name" value="Glucose Permease (Domain IIA)"/>
    <property type="match status" value="1"/>
</dbReference>
<keyword evidence="3" id="KW-0378">Hydrolase</keyword>
<evidence type="ECO:0000313" key="3">
    <source>
        <dbReference type="EMBL" id="VAW65084.1"/>
    </source>
</evidence>
<sequence length="321" mass="35597">MLLGLLSACGDMPKKWDPQSYTVKKGDTLYSIAWRYEKDYRQVAKINDIQAPYAIYPGQRLRMQAADKDGTTSLEARPQVLTEPATGKAIVIEKPDARPVIYKEKPSHATVRKNDTLYAIARREGYSHHQLARWNHLQSPYALKPGQKLRLSPPAHSLGKVASAPPVVITAPVTQPLISNPIKATPLVASSSKKPLPVKVDNWYWPVKGRVVQTYKANDTSRKGIGITGKFGQSVKAAARGTVVYSGNGLINYGNLIIIKHSHSFLSAYAYNKSLLVKEGDSVKRGQLIAKMGKLNSKPRLHFEIRRNGKPVNPLRYLPKS</sequence>
<dbReference type="GO" id="GO:0004222">
    <property type="term" value="F:metalloendopeptidase activity"/>
    <property type="evidence" value="ECO:0007669"/>
    <property type="project" value="TreeGrafter"/>
</dbReference>
<accession>A0A3B0Y922</accession>
<reference evidence="3" key="1">
    <citation type="submission" date="2018-06" db="EMBL/GenBank/DDBJ databases">
        <authorList>
            <person name="Zhirakovskaya E."/>
        </authorList>
    </citation>
    <scope>NUCLEOTIDE SEQUENCE</scope>
</reference>
<dbReference type="PANTHER" id="PTHR21666">
    <property type="entry name" value="PEPTIDASE-RELATED"/>
    <property type="match status" value="1"/>
</dbReference>
<dbReference type="CDD" id="cd00118">
    <property type="entry name" value="LysM"/>
    <property type="match status" value="2"/>
</dbReference>
<dbReference type="SUPFAM" id="SSF54106">
    <property type="entry name" value="LysM domain"/>
    <property type="match status" value="1"/>
</dbReference>
<dbReference type="SUPFAM" id="SSF51261">
    <property type="entry name" value="Duplicated hybrid motif"/>
    <property type="match status" value="1"/>
</dbReference>
<evidence type="ECO:0000256" key="1">
    <source>
        <dbReference type="ARBA" id="ARBA00038420"/>
    </source>
</evidence>
<dbReference type="GO" id="GO:0032153">
    <property type="term" value="C:cell division site"/>
    <property type="evidence" value="ECO:0007669"/>
    <property type="project" value="TreeGrafter"/>
</dbReference>
<dbReference type="InterPro" id="IPR011055">
    <property type="entry name" value="Dup_hybrid_motif"/>
</dbReference>
<protein>
    <submittedName>
        <fullName evidence="3">Murein hydrolase activator NlpD</fullName>
    </submittedName>
</protein>
<feature type="domain" description="LysM" evidence="2">
    <location>
        <begin position="107"/>
        <end position="151"/>
    </location>
</feature>
<dbReference type="PANTHER" id="PTHR21666:SF263">
    <property type="entry name" value="MUREIN HYDROLASE ACTIVATOR NLPD"/>
    <property type="match status" value="1"/>
</dbReference>
<dbReference type="PROSITE" id="PS51782">
    <property type="entry name" value="LYSM"/>
    <property type="match status" value="2"/>
</dbReference>
<dbReference type="GO" id="GO:0009279">
    <property type="term" value="C:cell outer membrane"/>
    <property type="evidence" value="ECO:0007669"/>
    <property type="project" value="TreeGrafter"/>
</dbReference>
<dbReference type="Pfam" id="PF01551">
    <property type="entry name" value="Peptidase_M23"/>
    <property type="match status" value="1"/>
</dbReference>
<dbReference type="EMBL" id="UOFH01000306">
    <property type="protein sequence ID" value="VAW65084.1"/>
    <property type="molecule type" value="Genomic_DNA"/>
</dbReference>
<dbReference type="InterPro" id="IPR016047">
    <property type="entry name" value="M23ase_b-sheet_dom"/>
</dbReference>
<dbReference type="AlphaFoldDB" id="A0A3B0Y922"/>
<dbReference type="InterPro" id="IPR018392">
    <property type="entry name" value="LysM"/>
</dbReference>
<feature type="domain" description="LysM" evidence="2">
    <location>
        <begin position="19"/>
        <end position="63"/>
    </location>
</feature>
<dbReference type="Gene3D" id="3.10.350.10">
    <property type="entry name" value="LysM domain"/>
    <property type="match status" value="2"/>
</dbReference>
<evidence type="ECO:0000259" key="2">
    <source>
        <dbReference type="PROSITE" id="PS51782"/>
    </source>
</evidence>
<dbReference type="SMART" id="SM00257">
    <property type="entry name" value="LysM"/>
    <property type="match status" value="2"/>
</dbReference>